<comment type="catalytic activity">
    <reaction evidence="6 7">
        <text>L-threonylcarbamoyladenylate + adenosine(37) in tRNA = N(6)-L-threonylcarbamoyladenosine(37) in tRNA + AMP + H(+)</text>
        <dbReference type="Rhea" id="RHEA:37059"/>
        <dbReference type="Rhea" id="RHEA-COMP:10162"/>
        <dbReference type="Rhea" id="RHEA-COMP:10163"/>
        <dbReference type="ChEBI" id="CHEBI:15378"/>
        <dbReference type="ChEBI" id="CHEBI:73682"/>
        <dbReference type="ChEBI" id="CHEBI:74411"/>
        <dbReference type="ChEBI" id="CHEBI:74418"/>
        <dbReference type="ChEBI" id="CHEBI:456215"/>
        <dbReference type="EC" id="2.3.1.234"/>
    </reaction>
</comment>
<dbReference type="EC" id="2.3.1.234" evidence="7"/>
<dbReference type="NCBIfam" id="TIGR00329">
    <property type="entry name" value="gcp_kae1"/>
    <property type="match status" value="1"/>
</dbReference>
<dbReference type="Pfam" id="PF00814">
    <property type="entry name" value="TsaD"/>
    <property type="match status" value="1"/>
</dbReference>
<evidence type="ECO:0000256" key="2">
    <source>
        <dbReference type="ARBA" id="ARBA00022694"/>
    </source>
</evidence>
<evidence type="ECO:0000313" key="9">
    <source>
        <dbReference type="EMBL" id="RDU74397.1"/>
    </source>
</evidence>
<dbReference type="Proteomes" id="UP000256695">
    <property type="component" value="Unassembled WGS sequence"/>
</dbReference>
<comment type="cofactor">
    <cofactor evidence="7">
        <name>Fe(2+)</name>
        <dbReference type="ChEBI" id="CHEBI:29033"/>
    </cofactor>
    <text evidence="7">Binds 1 Fe(2+) ion per subunit.</text>
</comment>
<comment type="function">
    <text evidence="7">Required for the formation of a threonylcarbamoyl group on adenosine at position 37 (t(6)A37) in tRNAs that read codons beginning with adenine. Is involved in the transfer of the threonylcarbamoyl moiety of threonylcarbamoyl-AMP (TC-AMP) to the N6 group of A37, together with TsaE and TsaB. TsaD likely plays a direct catalytic role in this reaction.</text>
</comment>
<reference evidence="9 10" key="1">
    <citation type="submission" date="2018-04" db="EMBL/GenBank/DDBJ databases">
        <title>Novel Campyloabacter and Helicobacter Species and Strains.</title>
        <authorList>
            <person name="Mannion A.J."/>
            <person name="Shen Z."/>
            <person name="Fox J.G."/>
        </authorList>
    </citation>
    <scope>NUCLEOTIDE SEQUENCE [LARGE SCALE GENOMIC DNA]</scope>
    <source>
        <strain evidence="9 10">MIT 04-9362</strain>
    </source>
</reference>
<dbReference type="PROSITE" id="PS01016">
    <property type="entry name" value="GLYCOPROTEASE"/>
    <property type="match status" value="1"/>
</dbReference>
<protein>
    <recommendedName>
        <fullName evidence="7">tRNA N6-adenosine threonylcarbamoyltransferase</fullName>
        <ecNumber evidence="7">2.3.1.234</ecNumber>
    </recommendedName>
    <alternativeName>
        <fullName evidence="7">N6-L-threonylcarbamoyladenine synthase</fullName>
        <shortName evidence="7">t(6)A synthase</shortName>
    </alternativeName>
    <alternativeName>
        <fullName evidence="7">t(6)A37 threonylcarbamoyladenosine biosynthesis protein TsaD</fullName>
    </alternativeName>
    <alternativeName>
        <fullName evidence="7">tRNA threonylcarbamoyladenosine biosynthesis protein TsaD</fullName>
    </alternativeName>
</protein>
<evidence type="ECO:0000313" key="10">
    <source>
        <dbReference type="Proteomes" id="UP000256695"/>
    </source>
</evidence>
<feature type="binding site" evidence="7">
    <location>
        <position position="178"/>
    </location>
    <ligand>
        <name>substrate</name>
    </ligand>
</feature>
<organism evidence="9 10">
    <name type="scientific">Helicobacter anseris</name>
    <dbReference type="NCBI Taxonomy" id="375926"/>
    <lineage>
        <taxon>Bacteria</taxon>
        <taxon>Pseudomonadati</taxon>
        <taxon>Campylobacterota</taxon>
        <taxon>Epsilonproteobacteria</taxon>
        <taxon>Campylobacterales</taxon>
        <taxon>Helicobacteraceae</taxon>
        <taxon>Helicobacter</taxon>
    </lineage>
</organism>
<feature type="binding site" evidence="7">
    <location>
        <position position="268"/>
    </location>
    <ligand>
        <name>substrate</name>
    </ligand>
</feature>
<accession>A0A3D8JA78</accession>
<keyword evidence="5 7" id="KW-0012">Acyltransferase</keyword>
<comment type="similarity">
    <text evidence="7">Belongs to the KAE1 / TsaD family.</text>
</comment>
<keyword evidence="1 7" id="KW-0808">Transferase</keyword>
<dbReference type="GO" id="GO:0061711">
    <property type="term" value="F:tRNA N(6)-L-threonylcarbamoyladenine synthase activity"/>
    <property type="evidence" value="ECO:0007669"/>
    <property type="project" value="UniProtKB-EC"/>
</dbReference>
<keyword evidence="4 7" id="KW-0408">Iron</keyword>
<dbReference type="PANTHER" id="PTHR11735:SF6">
    <property type="entry name" value="TRNA N6-ADENOSINE THREONYLCARBAMOYLTRANSFERASE, MITOCHONDRIAL"/>
    <property type="match status" value="1"/>
</dbReference>
<keyword evidence="3 7" id="KW-0479">Metal-binding</keyword>
<feature type="binding site" evidence="7">
    <location>
        <begin position="132"/>
        <end position="136"/>
    </location>
    <ligand>
        <name>substrate</name>
    </ligand>
</feature>
<evidence type="ECO:0000256" key="1">
    <source>
        <dbReference type="ARBA" id="ARBA00022679"/>
    </source>
</evidence>
<keyword evidence="10" id="KW-1185">Reference proteome</keyword>
<dbReference type="NCBIfam" id="TIGR03723">
    <property type="entry name" value="T6A_TsaD_YgjD"/>
    <property type="match status" value="1"/>
</dbReference>
<dbReference type="GO" id="GO:0005737">
    <property type="term" value="C:cytoplasm"/>
    <property type="evidence" value="ECO:0007669"/>
    <property type="project" value="UniProtKB-SubCell"/>
</dbReference>
<evidence type="ECO:0000256" key="6">
    <source>
        <dbReference type="ARBA" id="ARBA00048117"/>
    </source>
</evidence>
<name>A0A3D8JA78_9HELI</name>
<comment type="caution">
    <text evidence="9">The sequence shown here is derived from an EMBL/GenBank/DDBJ whole genome shotgun (WGS) entry which is preliminary data.</text>
</comment>
<evidence type="ECO:0000256" key="7">
    <source>
        <dbReference type="HAMAP-Rule" id="MF_01445"/>
    </source>
</evidence>
<keyword evidence="2 7" id="KW-0819">tRNA processing</keyword>
<comment type="subcellular location">
    <subcellularLocation>
        <location evidence="7">Cytoplasm</location>
    </subcellularLocation>
</comment>
<feature type="domain" description="Gcp-like" evidence="8">
    <location>
        <begin position="27"/>
        <end position="302"/>
    </location>
</feature>
<evidence type="ECO:0000256" key="4">
    <source>
        <dbReference type="ARBA" id="ARBA00023004"/>
    </source>
</evidence>
<feature type="binding site" evidence="7">
    <location>
        <position position="109"/>
    </location>
    <ligand>
        <name>Fe cation</name>
        <dbReference type="ChEBI" id="CHEBI:24875"/>
    </ligand>
</feature>
<dbReference type="InterPro" id="IPR017861">
    <property type="entry name" value="KAE1/TsaD"/>
</dbReference>
<proteinExistence type="inferred from homology"/>
<dbReference type="PRINTS" id="PR00789">
    <property type="entry name" value="OSIALOPTASE"/>
</dbReference>
<dbReference type="GO" id="GO:0002949">
    <property type="term" value="P:tRNA threonylcarbamoyladenosine modification"/>
    <property type="evidence" value="ECO:0007669"/>
    <property type="project" value="UniProtKB-UniRule"/>
</dbReference>
<dbReference type="Gene3D" id="3.30.420.40">
    <property type="match status" value="2"/>
</dbReference>
<dbReference type="OrthoDB" id="9806197at2"/>
<dbReference type="EMBL" id="NXLX01000002">
    <property type="protein sequence ID" value="RDU74397.1"/>
    <property type="molecule type" value="Genomic_DNA"/>
</dbReference>
<dbReference type="PANTHER" id="PTHR11735">
    <property type="entry name" value="TRNA N6-ADENOSINE THREONYLCARBAMOYLTRANSFERASE"/>
    <property type="match status" value="1"/>
</dbReference>
<gene>
    <name evidence="7" type="primary">tsaD</name>
    <name evidence="9" type="ORF">CQA57_01415</name>
</gene>
<dbReference type="InterPro" id="IPR022450">
    <property type="entry name" value="TsaD"/>
</dbReference>
<dbReference type="HAMAP" id="MF_01445">
    <property type="entry name" value="TsaD"/>
    <property type="match status" value="1"/>
</dbReference>
<dbReference type="InterPro" id="IPR017860">
    <property type="entry name" value="Peptidase_M22_CS"/>
</dbReference>
<dbReference type="RefSeq" id="WP_115578452.1">
    <property type="nucleotide sequence ID" value="NZ_NXLX01000002.1"/>
</dbReference>
<evidence type="ECO:0000256" key="3">
    <source>
        <dbReference type="ARBA" id="ARBA00022723"/>
    </source>
</evidence>
<evidence type="ECO:0000259" key="8">
    <source>
        <dbReference type="Pfam" id="PF00814"/>
    </source>
</evidence>
<feature type="binding site" evidence="7">
    <location>
        <position position="113"/>
    </location>
    <ligand>
        <name>Fe cation</name>
        <dbReference type="ChEBI" id="CHEBI:24875"/>
    </ligand>
</feature>
<dbReference type="AlphaFoldDB" id="A0A3D8JA78"/>
<keyword evidence="7" id="KW-0963">Cytoplasm</keyword>
<feature type="binding site" evidence="7">
    <location>
        <position position="165"/>
    </location>
    <ligand>
        <name>substrate</name>
    </ligand>
</feature>
<feature type="binding site" evidence="7">
    <location>
        <position position="296"/>
    </location>
    <ligand>
        <name>Fe cation</name>
        <dbReference type="ChEBI" id="CHEBI:24875"/>
    </ligand>
</feature>
<dbReference type="InterPro" id="IPR043129">
    <property type="entry name" value="ATPase_NBD"/>
</dbReference>
<sequence>MILSIESSCDDSSIAITQIQDARLLWHCKISQEKEHSSYGGIVPEIASRMHAQDLPQLLEKAKKVFDFKDLKAIAVTTQPGLSVTLIEGLVMAKALSLELQIPLIGINHLKGHIFSLFINKDTTTFPLGVLLVSGGHTQIIEAKDSKNMRIIANTLDDSFGESFDKVAKMLGLPYPGGPIIEQLSHKYQNNDLYDFPIPLKNYKDIAFSFSGLKNAVRLIIDKGADHAKVAKSFQTTACKHLLQQTERYFKRFTTPKYFSIVGGASANIFLREELDKLCKKYNKTLLLTPLEFCSDNAAMIGRYAREKFLQGSFDEITKLQCSPKSGDGEFL</sequence>
<feature type="binding site" evidence="7">
    <location>
        <position position="182"/>
    </location>
    <ligand>
        <name>substrate</name>
    </ligand>
</feature>
<dbReference type="SUPFAM" id="SSF53067">
    <property type="entry name" value="Actin-like ATPase domain"/>
    <property type="match status" value="1"/>
</dbReference>
<evidence type="ECO:0000256" key="5">
    <source>
        <dbReference type="ARBA" id="ARBA00023315"/>
    </source>
</evidence>
<dbReference type="GO" id="GO:0005506">
    <property type="term" value="F:iron ion binding"/>
    <property type="evidence" value="ECO:0007669"/>
    <property type="project" value="UniProtKB-UniRule"/>
</dbReference>
<dbReference type="InterPro" id="IPR000905">
    <property type="entry name" value="Gcp-like_dom"/>
</dbReference>